<dbReference type="RefSeq" id="WP_092343211.1">
    <property type="nucleotide sequence ID" value="NZ_FLSL01000093.1"/>
</dbReference>
<keyword evidence="2" id="KW-1185">Reference proteome</keyword>
<proteinExistence type="predicted"/>
<dbReference type="SUPFAM" id="SSF64076">
    <property type="entry name" value="MTH938-like"/>
    <property type="match status" value="1"/>
</dbReference>
<dbReference type="PANTHER" id="PTHR21192:SF2">
    <property type="entry name" value="NADH DEHYDROGENASE [UBIQUINONE] 1 ALPHA SUBCOMPLEX ASSEMBLY FACTOR 3"/>
    <property type="match status" value="1"/>
</dbReference>
<dbReference type="AlphaFoldDB" id="A0A0S4M366"/>
<accession>A0A0S4M366</accession>
<sequence>MKFHQENDVAGYTISSYGDSDVVVGGCSYPLPVCVFSTVRPIAWPRSDSGRVSEHSFSFLMEYDLEVLLWGTGNELVVDYFSILYKLSGTGLPVEIMTTPAACRTFNVLCLEKRRVGAVIFSLI</sequence>
<dbReference type="STRING" id="1561003.Ark11_1259"/>
<dbReference type="Pfam" id="PF04430">
    <property type="entry name" value="DUF498"/>
    <property type="match status" value="1"/>
</dbReference>
<reference evidence="2" key="1">
    <citation type="submission" date="2015-11" db="EMBL/GenBank/DDBJ databases">
        <authorList>
            <person name="Seth-Smith H.M.B."/>
        </authorList>
    </citation>
    <scope>NUCLEOTIDE SEQUENCE [LARGE SCALE GENOMIC DNA]</scope>
    <source>
        <strain evidence="2">2013Ark11</strain>
    </source>
</reference>
<gene>
    <name evidence="1" type="ORF">Ark11_1259</name>
</gene>
<dbReference type="PANTHER" id="PTHR21192">
    <property type="entry name" value="NUCLEAR PROTEIN E3-3"/>
    <property type="match status" value="1"/>
</dbReference>
<dbReference type="Gene3D" id="3.40.1230.10">
    <property type="entry name" value="MTH938-like"/>
    <property type="match status" value="1"/>
</dbReference>
<dbReference type="OrthoDB" id="9800373at2"/>
<evidence type="ECO:0000313" key="1">
    <source>
        <dbReference type="EMBL" id="CUT18065.1"/>
    </source>
</evidence>
<dbReference type="EMBL" id="LN906597">
    <property type="protein sequence ID" value="CUT18065.1"/>
    <property type="molecule type" value="Genomic_DNA"/>
</dbReference>
<organism evidence="1 2">
    <name type="scientific">Candidatus Ichthyocystis hellenicum</name>
    <dbReference type="NCBI Taxonomy" id="1561003"/>
    <lineage>
        <taxon>Bacteria</taxon>
        <taxon>Pseudomonadati</taxon>
        <taxon>Pseudomonadota</taxon>
        <taxon>Betaproteobacteria</taxon>
        <taxon>Burkholderiales</taxon>
        <taxon>Candidatus Ichthyocystis</taxon>
    </lineage>
</organism>
<dbReference type="Proteomes" id="UP000198651">
    <property type="component" value="Chromosome I"/>
</dbReference>
<dbReference type="CDD" id="cd00248">
    <property type="entry name" value="Mth938-like"/>
    <property type="match status" value="1"/>
</dbReference>
<protein>
    <submittedName>
        <fullName evidence="1">Uncharacterized protein</fullName>
    </submittedName>
</protein>
<dbReference type="InterPro" id="IPR007523">
    <property type="entry name" value="NDUFAF3/AAMDC"/>
</dbReference>
<dbReference type="InterPro" id="IPR036748">
    <property type="entry name" value="MTH938-like_sf"/>
</dbReference>
<evidence type="ECO:0000313" key="2">
    <source>
        <dbReference type="Proteomes" id="UP000198651"/>
    </source>
</evidence>
<name>A0A0S4M366_9BURK</name>